<organism evidence="3 4">
    <name type="scientific">Lophiotrema nucula</name>
    <dbReference type="NCBI Taxonomy" id="690887"/>
    <lineage>
        <taxon>Eukaryota</taxon>
        <taxon>Fungi</taxon>
        <taxon>Dikarya</taxon>
        <taxon>Ascomycota</taxon>
        <taxon>Pezizomycotina</taxon>
        <taxon>Dothideomycetes</taxon>
        <taxon>Pleosporomycetidae</taxon>
        <taxon>Pleosporales</taxon>
        <taxon>Lophiotremataceae</taxon>
        <taxon>Lophiotrema</taxon>
    </lineage>
</organism>
<dbReference type="Proteomes" id="UP000799770">
    <property type="component" value="Unassembled WGS sequence"/>
</dbReference>
<keyword evidence="4" id="KW-1185">Reference proteome</keyword>
<proteinExistence type="predicted"/>
<feature type="chain" id="PRO_5025469188" evidence="2">
    <location>
        <begin position="23"/>
        <end position="233"/>
    </location>
</feature>
<evidence type="ECO:0000313" key="4">
    <source>
        <dbReference type="Proteomes" id="UP000799770"/>
    </source>
</evidence>
<dbReference type="AlphaFoldDB" id="A0A6A5ZI02"/>
<keyword evidence="2" id="KW-0732">Signal</keyword>
<sequence>MKITSITIAAAALAVLLSVVVANPMPVNGRSSGTVDFINRGSSSRDSIGQGAETFDSQPSQHDVTEREMIHPFVWVTMRNERLTNVGSHAGPELYDLVWRALDDITRGYGAGHPSKASIPQQCYSRENGEGELHNEELEIVVNAHGWGSDDASRRLLIGSIASVAKASRTRRIATSGLCLRIMLEAEFARCLLLLESKSVDKATTSMSNSKLVDTVTSTVKLSKHRLQVICIL</sequence>
<gene>
    <name evidence="3" type="ORF">BDV96DRAFT_685645</name>
</gene>
<evidence type="ECO:0000256" key="1">
    <source>
        <dbReference type="SAM" id="MobiDB-lite"/>
    </source>
</evidence>
<protein>
    <submittedName>
        <fullName evidence="3">Uncharacterized protein</fullName>
    </submittedName>
</protein>
<accession>A0A6A5ZI02</accession>
<dbReference type="EMBL" id="ML977318">
    <property type="protein sequence ID" value="KAF2118028.1"/>
    <property type="molecule type" value="Genomic_DNA"/>
</dbReference>
<reference evidence="3" key="1">
    <citation type="journal article" date="2020" name="Stud. Mycol.">
        <title>101 Dothideomycetes genomes: a test case for predicting lifestyles and emergence of pathogens.</title>
        <authorList>
            <person name="Haridas S."/>
            <person name="Albert R."/>
            <person name="Binder M."/>
            <person name="Bloem J."/>
            <person name="Labutti K."/>
            <person name="Salamov A."/>
            <person name="Andreopoulos B."/>
            <person name="Baker S."/>
            <person name="Barry K."/>
            <person name="Bills G."/>
            <person name="Bluhm B."/>
            <person name="Cannon C."/>
            <person name="Castanera R."/>
            <person name="Culley D."/>
            <person name="Daum C."/>
            <person name="Ezra D."/>
            <person name="Gonzalez J."/>
            <person name="Henrissat B."/>
            <person name="Kuo A."/>
            <person name="Liang C."/>
            <person name="Lipzen A."/>
            <person name="Lutzoni F."/>
            <person name="Magnuson J."/>
            <person name="Mondo S."/>
            <person name="Nolan M."/>
            <person name="Ohm R."/>
            <person name="Pangilinan J."/>
            <person name="Park H.-J."/>
            <person name="Ramirez L."/>
            <person name="Alfaro M."/>
            <person name="Sun H."/>
            <person name="Tritt A."/>
            <person name="Yoshinaga Y."/>
            <person name="Zwiers L.-H."/>
            <person name="Turgeon B."/>
            <person name="Goodwin S."/>
            <person name="Spatafora J."/>
            <person name="Crous P."/>
            <person name="Grigoriev I."/>
        </authorList>
    </citation>
    <scope>NUCLEOTIDE SEQUENCE</scope>
    <source>
        <strain evidence="3">CBS 627.86</strain>
    </source>
</reference>
<evidence type="ECO:0000313" key="3">
    <source>
        <dbReference type="EMBL" id="KAF2118028.1"/>
    </source>
</evidence>
<evidence type="ECO:0000256" key="2">
    <source>
        <dbReference type="SAM" id="SignalP"/>
    </source>
</evidence>
<name>A0A6A5ZI02_9PLEO</name>
<feature type="region of interest" description="Disordered" evidence="1">
    <location>
        <begin position="41"/>
        <end position="63"/>
    </location>
</feature>
<feature type="signal peptide" evidence="2">
    <location>
        <begin position="1"/>
        <end position="22"/>
    </location>
</feature>